<dbReference type="GO" id="GO:0005829">
    <property type="term" value="C:cytosol"/>
    <property type="evidence" value="ECO:0007669"/>
    <property type="project" value="TreeGrafter"/>
</dbReference>
<dbReference type="PANTHER" id="PTHR24113">
    <property type="entry name" value="RAN GTPASE-ACTIVATING PROTEIN 1"/>
    <property type="match status" value="1"/>
</dbReference>
<dbReference type="GO" id="GO:0031267">
    <property type="term" value="F:small GTPase binding"/>
    <property type="evidence" value="ECO:0007669"/>
    <property type="project" value="TreeGrafter"/>
</dbReference>
<organism evidence="5">
    <name type="scientific">Absidia glauca</name>
    <name type="common">Pin mould</name>
    <dbReference type="NCBI Taxonomy" id="4829"/>
    <lineage>
        <taxon>Eukaryota</taxon>
        <taxon>Fungi</taxon>
        <taxon>Fungi incertae sedis</taxon>
        <taxon>Mucoromycota</taxon>
        <taxon>Mucoromycotina</taxon>
        <taxon>Mucoromycetes</taxon>
        <taxon>Mucorales</taxon>
        <taxon>Cunninghamellaceae</taxon>
        <taxon>Absidia</taxon>
    </lineage>
</organism>
<feature type="compositionally biased region" description="Polar residues" evidence="4">
    <location>
        <begin position="557"/>
        <end position="572"/>
    </location>
</feature>
<dbReference type="SMART" id="SM00368">
    <property type="entry name" value="LRR_RI"/>
    <property type="match status" value="7"/>
</dbReference>
<dbReference type="GO" id="GO:0005096">
    <property type="term" value="F:GTPase activator activity"/>
    <property type="evidence" value="ECO:0007669"/>
    <property type="project" value="UniProtKB-KW"/>
</dbReference>
<name>A0A163KA97_ABSGL</name>
<evidence type="ECO:0000256" key="1">
    <source>
        <dbReference type="ARBA" id="ARBA00022468"/>
    </source>
</evidence>
<dbReference type="Gene3D" id="3.80.10.10">
    <property type="entry name" value="Ribonuclease Inhibitor"/>
    <property type="match status" value="3"/>
</dbReference>
<dbReference type="OMA" id="DHACIQR"/>
<evidence type="ECO:0000313" key="5">
    <source>
        <dbReference type="EMBL" id="SAM09607.1"/>
    </source>
</evidence>
<dbReference type="EMBL" id="LT555164">
    <property type="protein sequence ID" value="SAM09607.1"/>
    <property type="molecule type" value="Genomic_DNA"/>
</dbReference>
<dbReference type="GO" id="GO:0006913">
    <property type="term" value="P:nucleocytoplasmic transport"/>
    <property type="evidence" value="ECO:0007669"/>
    <property type="project" value="TreeGrafter"/>
</dbReference>
<dbReference type="InterPro" id="IPR001611">
    <property type="entry name" value="Leu-rich_rpt"/>
</dbReference>
<reference evidence="5" key="1">
    <citation type="submission" date="2016-04" db="EMBL/GenBank/DDBJ databases">
        <authorList>
            <person name="Evans L.H."/>
            <person name="Alamgir A."/>
            <person name="Owens N."/>
            <person name="Weber N.D."/>
            <person name="Virtaneva K."/>
            <person name="Barbian K."/>
            <person name="Babar A."/>
            <person name="Rosenke K."/>
        </authorList>
    </citation>
    <scope>NUCLEOTIDE SEQUENCE [LARGE SCALE GENOMIC DNA]</scope>
    <source>
        <strain evidence="5">CBS 101.48</strain>
    </source>
</reference>
<dbReference type="SUPFAM" id="SSF52047">
    <property type="entry name" value="RNI-like"/>
    <property type="match status" value="1"/>
</dbReference>
<dbReference type="InterPro" id="IPR032675">
    <property type="entry name" value="LRR_dom_sf"/>
</dbReference>
<feature type="region of interest" description="Disordered" evidence="4">
    <location>
        <begin position="492"/>
        <end position="586"/>
    </location>
</feature>
<dbReference type="Proteomes" id="UP000078561">
    <property type="component" value="Unassembled WGS sequence"/>
</dbReference>
<dbReference type="Pfam" id="PF13516">
    <property type="entry name" value="LRR_6"/>
    <property type="match status" value="4"/>
</dbReference>
<evidence type="ECO:0000256" key="2">
    <source>
        <dbReference type="ARBA" id="ARBA00022614"/>
    </source>
</evidence>
<evidence type="ECO:0000313" key="6">
    <source>
        <dbReference type="Proteomes" id="UP000078561"/>
    </source>
</evidence>
<feature type="compositionally biased region" description="Low complexity" evidence="4">
    <location>
        <begin position="506"/>
        <end position="535"/>
    </location>
</feature>
<proteinExistence type="predicted"/>
<dbReference type="GO" id="GO:0005634">
    <property type="term" value="C:nucleus"/>
    <property type="evidence" value="ECO:0007669"/>
    <property type="project" value="TreeGrafter"/>
</dbReference>
<keyword evidence="3" id="KW-0677">Repeat</keyword>
<sequence length="586" mass="64876">MDDIKRTKSILRKPILGNNSSTASSSSWLTRIQSRLSTPQQDDSIIQLQRQDLKRVTFSMGRLTTEHLLFDHDSDATTNSSDTPTPVDDYTHSLPLCYEKACRLREEKQWPLFMDLLQTHKSKPLTTIDLSNQPIGLSMMGPLADILLLDFGLRSLRLSNCGLEDESIGPLLNSILMTDRVTELDLSSNPFKSKAYKFISIYVVESSNIKSLDLSKCSPDRRAIQYLSRAFLYTTSLQHINLDQCALKPTHLEIMAPNIWQSPSLISLSLRYNRLSSTAAHWLATLVLNEQQDIYWNDTEGAYVGDYNETLGGLQRLDLSGNNLQDAAIGPLCQALYSNRTLRSLSLANCRIHPNGCEMIADALFTNQYLTSLDLSGNPIMHNSDDGIHALKTALLRNNTLQELVLTDTDLDATAAITLAEVLPMNAALTRLDLSQNPSISLAGILALSISIKMNHTLTFLDISIPNNDRELSELQNDIAAVCTNNMIRRIEQQQDEMPLDPKVITSSSTTLSSSPSSSSPSTSSSSVTSSSSHISTKEDDSSFEQRPPSIKIPSPHTESSHPPNRENSAPEQISPLDEISLLDDM</sequence>
<dbReference type="AlphaFoldDB" id="A0A163KA97"/>
<accession>A0A163KA97</accession>
<evidence type="ECO:0000256" key="4">
    <source>
        <dbReference type="SAM" id="MobiDB-lite"/>
    </source>
</evidence>
<dbReference type="InterPro" id="IPR027038">
    <property type="entry name" value="RanGap"/>
</dbReference>
<dbReference type="InParanoid" id="A0A163KA97"/>
<keyword evidence="6" id="KW-1185">Reference proteome</keyword>
<keyword evidence="1" id="KW-0343">GTPase activation</keyword>
<dbReference type="GO" id="GO:0048471">
    <property type="term" value="C:perinuclear region of cytoplasm"/>
    <property type="evidence" value="ECO:0007669"/>
    <property type="project" value="TreeGrafter"/>
</dbReference>
<protein>
    <recommendedName>
        <fullName evidence="7">RNI-like protein</fullName>
    </recommendedName>
</protein>
<evidence type="ECO:0008006" key="7">
    <source>
        <dbReference type="Google" id="ProtNLM"/>
    </source>
</evidence>
<dbReference type="PANTHER" id="PTHR24113:SF12">
    <property type="entry name" value="RAN GTPASE-ACTIVATING PROTEIN 1"/>
    <property type="match status" value="1"/>
</dbReference>
<dbReference type="OrthoDB" id="120976at2759"/>
<evidence type="ECO:0000256" key="3">
    <source>
        <dbReference type="ARBA" id="ARBA00022737"/>
    </source>
</evidence>
<gene>
    <name evidence="5" type="primary">ABSGL_15308.1 scaffold 16604</name>
</gene>
<keyword evidence="2" id="KW-0433">Leucine-rich repeat</keyword>